<feature type="region of interest" description="Disordered" evidence="1">
    <location>
        <begin position="1"/>
        <end position="29"/>
    </location>
</feature>
<name>A0A067RDQ5_ZOONE</name>
<dbReference type="InParanoid" id="A0A067RDQ5"/>
<proteinExistence type="predicted"/>
<accession>A0A067RDQ5</accession>
<dbReference type="EMBL" id="KK852764">
    <property type="protein sequence ID" value="KDR16989.1"/>
    <property type="molecule type" value="Genomic_DNA"/>
</dbReference>
<protein>
    <submittedName>
        <fullName evidence="2">Uncharacterized protein</fullName>
    </submittedName>
</protein>
<evidence type="ECO:0000313" key="3">
    <source>
        <dbReference type="Proteomes" id="UP000027135"/>
    </source>
</evidence>
<sequence>MRDIEPIENDHTHEVEINENEDFERRRDPSWIPSRYHRQRHINNEVEEIRPTTGSRYNLRSQKVERESQTPQTCDESFENDSEDNQSREETRTSETIQDELPHTQNENNCQDEDNQNITQRYNLRPLPGRSTTNEN</sequence>
<dbReference type="Proteomes" id="UP000027135">
    <property type="component" value="Unassembled WGS sequence"/>
</dbReference>
<dbReference type="AlphaFoldDB" id="A0A067RDQ5"/>
<evidence type="ECO:0000313" key="2">
    <source>
        <dbReference type="EMBL" id="KDR16989.1"/>
    </source>
</evidence>
<keyword evidence="3" id="KW-1185">Reference proteome</keyword>
<feature type="compositionally biased region" description="Polar residues" evidence="1">
    <location>
        <begin position="52"/>
        <end position="61"/>
    </location>
</feature>
<reference evidence="2 3" key="1">
    <citation type="journal article" date="2014" name="Nat. Commun.">
        <title>Molecular traces of alternative social organization in a termite genome.</title>
        <authorList>
            <person name="Terrapon N."/>
            <person name="Li C."/>
            <person name="Robertson H.M."/>
            <person name="Ji L."/>
            <person name="Meng X."/>
            <person name="Booth W."/>
            <person name="Chen Z."/>
            <person name="Childers C.P."/>
            <person name="Glastad K.M."/>
            <person name="Gokhale K."/>
            <person name="Gowin J."/>
            <person name="Gronenberg W."/>
            <person name="Hermansen R.A."/>
            <person name="Hu H."/>
            <person name="Hunt B.G."/>
            <person name="Huylmans A.K."/>
            <person name="Khalil S.M."/>
            <person name="Mitchell R.D."/>
            <person name="Munoz-Torres M.C."/>
            <person name="Mustard J.A."/>
            <person name="Pan H."/>
            <person name="Reese J.T."/>
            <person name="Scharf M.E."/>
            <person name="Sun F."/>
            <person name="Vogel H."/>
            <person name="Xiao J."/>
            <person name="Yang W."/>
            <person name="Yang Z."/>
            <person name="Yang Z."/>
            <person name="Zhou J."/>
            <person name="Zhu J."/>
            <person name="Brent C.S."/>
            <person name="Elsik C.G."/>
            <person name="Goodisman M.A."/>
            <person name="Liberles D.A."/>
            <person name="Roe R.M."/>
            <person name="Vargo E.L."/>
            <person name="Vilcinskas A."/>
            <person name="Wang J."/>
            <person name="Bornberg-Bauer E."/>
            <person name="Korb J."/>
            <person name="Zhang G."/>
            <person name="Liebig J."/>
        </authorList>
    </citation>
    <scope>NUCLEOTIDE SEQUENCE [LARGE SCALE GENOMIC DNA]</scope>
    <source>
        <tissue evidence="2">Whole organism</tissue>
    </source>
</reference>
<gene>
    <name evidence="2" type="ORF">L798_09318</name>
</gene>
<feature type="region of interest" description="Disordered" evidence="1">
    <location>
        <begin position="43"/>
        <end position="136"/>
    </location>
</feature>
<evidence type="ECO:0000256" key="1">
    <source>
        <dbReference type="SAM" id="MobiDB-lite"/>
    </source>
</evidence>
<organism evidence="2 3">
    <name type="scientific">Zootermopsis nevadensis</name>
    <name type="common">Dampwood termite</name>
    <dbReference type="NCBI Taxonomy" id="136037"/>
    <lineage>
        <taxon>Eukaryota</taxon>
        <taxon>Metazoa</taxon>
        <taxon>Ecdysozoa</taxon>
        <taxon>Arthropoda</taxon>
        <taxon>Hexapoda</taxon>
        <taxon>Insecta</taxon>
        <taxon>Pterygota</taxon>
        <taxon>Neoptera</taxon>
        <taxon>Polyneoptera</taxon>
        <taxon>Dictyoptera</taxon>
        <taxon>Blattodea</taxon>
        <taxon>Blattoidea</taxon>
        <taxon>Termitoidae</taxon>
        <taxon>Termopsidae</taxon>
        <taxon>Zootermopsis</taxon>
    </lineage>
</organism>
<feature type="compositionally biased region" description="Basic and acidic residues" evidence="1">
    <location>
        <begin position="1"/>
        <end position="16"/>
    </location>
</feature>